<dbReference type="Proteomes" id="UP000298652">
    <property type="component" value="Chromosome 8"/>
</dbReference>
<proteinExistence type="predicted"/>
<sequence length="74" mass="8244">MDKRKKASAGEGAVSTLKALDLAHHLSSYVELDEERMPDPKSGEIESFRSTVWMGIGSKREMHVGPRTKGEMKK</sequence>
<name>A0A4U6TFI0_SETVI</name>
<organism evidence="1 2">
    <name type="scientific">Setaria viridis</name>
    <name type="common">Green bristlegrass</name>
    <name type="synonym">Setaria italica subsp. viridis</name>
    <dbReference type="NCBI Taxonomy" id="4556"/>
    <lineage>
        <taxon>Eukaryota</taxon>
        <taxon>Viridiplantae</taxon>
        <taxon>Streptophyta</taxon>
        <taxon>Embryophyta</taxon>
        <taxon>Tracheophyta</taxon>
        <taxon>Spermatophyta</taxon>
        <taxon>Magnoliopsida</taxon>
        <taxon>Liliopsida</taxon>
        <taxon>Poales</taxon>
        <taxon>Poaceae</taxon>
        <taxon>PACMAD clade</taxon>
        <taxon>Panicoideae</taxon>
        <taxon>Panicodae</taxon>
        <taxon>Paniceae</taxon>
        <taxon>Cenchrinae</taxon>
        <taxon>Setaria</taxon>
    </lineage>
</organism>
<dbReference type="EMBL" id="CM016559">
    <property type="protein sequence ID" value="TKV99472.1"/>
    <property type="molecule type" value="Genomic_DNA"/>
</dbReference>
<reference evidence="1" key="1">
    <citation type="submission" date="2019-03" db="EMBL/GenBank/DDBJ databases">
        <title>WGS assembly of Setaria viridis.</title>
        <authorList>
            <person name="Huang P."/>
            <person name="Jenkins J."/>
            <person name="Grimwood J."/>
            <person name="Barry K."/>
            <person name="Healey A."/>
            <person name="Mamidi S."/>
            <person name="Sreedasyam A."/>
            <person name="Shu S."/>
            <person name="Feldman M."/>
            <person name="Wu J."/>
            <person name="Yu Y."/>
            <person name="Chen C."/>
            <person name="Johnson J."/>
            <person name="Rokhsar D."/>
            <person name="Baxter I."/>
            <person name="Schmutz J."/>
            <person name="Brutnell T."/>
            <person name="Kellogg E."/>
        </authorList>
    </citation>
    <scope>NUCLEOTIDE SEQUENCE [LARGE SCALE GENOMIC DNA]</scope>
</reference>
<evidence type="ECO:0000313" key="1">
    <source>
        <dbReference type="EMBL" id="TKV99472.1"/>
    </source>
</evidence>
<dbReference type="AlphaFoldDB" id="A0A4U6TFI0"/>
<accession>A0A4U6TFI0</accession>
<protein>
    <submittedName>
        <fullName evidence="1">Uncharacterized protein</fullName>
    </submittedName>
</protein>
<gene>
    <name evidence="1" type="ORF">SEVIR_8G046300v2</name>
</gene>
<dbReference type="Gramene" id="TKV99472">
    <property type="protein sequence ID" value="TKV99472"/>
    <property type="gene ID" value="SEVIR_8G046300v2"/>
</dbReference>
<evidence type="ECO:0000313" key="2">
    <source>
        <dbReference type="Proteomes" id="UP000298652"/>
    </source>
</evidence>
<keyword evidence="2" id="KW-1185">Reference proteome</keyword>